<dbReference type="InterPro" id="IPR016134">
    <property type="entry name" value="Dockerin_dom"/>
</dbReference>
<dbReference type="GO" id="GO:0000272">
    <property type="term" value="P:polysaccharide catabolic process"/>
    <property type="evidence" value="ECO:0007669"/>
    <property type="project" value="InterPro"/>
</dbReference>
<reference evidence="2" key="1">
    <citation type="submission" date="2020-10" db="EMBL/GenBank/DDBJ databases">
        <authorList>
            <person name="Gilroy R."/>
        </authorList>
    </citation>
    <scope>NUCLEOTIDE SEQUENCE</scope>
    <source>
        <strain evidence="2">ChiHecec3B27-6122</strain>
    </source>
</reference>
<sequence>MPVMSCEDVPGGKLVTMTNSGEGELCYTGSDGTVLRSDTGEAELMVTQELWVEAWTETDEGRSVSAWLYVPARRLEAPVLSVEQTPFGAAVIVEDGDGSGAELWCSVDGDSFERCTGAMLVEEETTVYAYASRLGYADSPIVSVTVSPTVPEAPEVTARDSRVAVGGAAGFSWEALKDAADYEAVLLSDGEVVARDEGLTGTAASFVLPEAGVYEIAVRARNSRGWSEYSGAVEVEAVDSVTVTFKDSFGNTIEIRKVPFGASTSYPAVPEYDGFSFVKWSSKCNGLTEDLTVTAVYSASVSKPGEPDKVMYAQQTTLSEQAPVMEGWTYEGSAQVTGPKVYAGYAPVPAAEGREITTTFEMNGSITTIYEYHGYMDEYGVRFASDPVSAASVYGGTWTEVTSGWLSDADAWEYNGRRYFTVQTKLVMPEMLAKYSFFDKQYVHRYSLTEYAVSDTEGYCLVSFVGADGSSLCEPQLVPYGGSAKAPEPPEIEGFAFDGWSVCLSVVRQDLVAAAQYVPAYPAATEVLPEQAERQESFTVSFADAYGNIVESQTVAWGRSADAPVLETADGVSFVRWATDLSWWNVQSDMTVQPVLAYSETAQAPTPNVPELNAATRSISLSAAEGAVILYTDDGSDPETCGMMYEVELPAEPVTAVAVEPYKAVSEPLKLEAAGRAEPEAPEFETPLSSVYRVTAKPGTELELRLEAGESVASELINVVCAGFSFEAEATDGRVVMGASDRNDIRLIWEDAAAGSVLSIRIRLGVDAAGGVYDIELNSRTQLDVRVLGSEPCLMGDADGDGVLTRADIAALERVLLTDNGRFTGRPEHLDMDIDGAVTSRDLLMLCDMIERLGDGT</sequence>
<evidence type="ECO:0000259" key="1">
    <source>
        <dbReference type="PROSITE" id="PS51766"/>
    </source>
</evidence>
<comment type="caution">
    <text evidence="2">The sequence shown here is derived from an EMBL/GenBank/DDBJ whole genome shotgun (WGS) entry which is preliminary data.</text>
</comment>
<evidence type="ECO:0000313" key="3">
    <source>
        <dbReference type="Proteomes" id="UP000886876"/>
    </source>
</evidence>
<proteinExistence type="predicted"/>
<gene>
    <name evidence="2" type="ORF">IAD42_01230</name>
</gene>
<dbReference type="Proteomes" id="UP000886876">
    <property type="component" value="Unassembled WGS sequence"/>
</dbReference>
<dbReference type="AlphaFoldDB" id="A0A9D1G3H5"/>
<dbReference type="InterPro" id="IPR018247">
    <property type="entry name" value="EF_Hand_1_Ca_BS"/>
</dbReference>
<dbReference type="PROSITE" id="PS00018">
    <property type="entry name" value="EF_HAND_1"/>
    <property type="match status" value="1"/>
</dbReference>
<evidence type="ECO:0000313" key="2">
    <source>
        <dbReference type="EMBL" id="HIS96578.1"/>
    </source>
</evidence>
<dbReference type="EMBL" id="DVJS01000027">
    <property type="protein sequence ID" value="HIS96578.1"/>
    <property type="molecule type" value="Genomic_DNA"/>
</dbReference>
<dbReference type="SUPFAM" id="SSF63446">
    <property type="entry name" value="Type I dockerin domain"/>
    <property type="match status" value="1"/>
</dbReference>
<dbReference type="Gene3D" id="1.10.1330.10">
    <property type="entry name" value="Dockerin domain"/>
    <property type="match status" value="1"/>
</dbReference>
<dbReference type="InterPro" id="IPR002105">
    <property type="entry name" value="Dockerin_1_rpt"/>
</dbReference>
<dbReference type="GO" id="GO:0004553">
    <property type="term" value="F:hydrolase activity, hydrolyzing O-glycosyl compounds"/>
    <property type="evidence" value="ECO:0007669"/>
    <property type="project" value="InterPro"/>
</dbReference>
<name>A0A9D1G3H5_9FIRM</name>
<dbReference type="InterPro" id="IPR013378">
    <property type="entry name" value="InlB-like_B-rpt"/>
</dbReference>
<accession>A0A9D1G3H5</accession>
<protein>
    <submittedName>
        <fullName evidence="2">InlB B-repeat-containing protein</fullName>
    </submittedName>
</protein>
<organism evidence="2 3">
    <name type="scientific">Candidatus Scatomorpha pullistercoris</name>
    <dbReference type="NCBI Taxonomy" id="2840929"/>
    <lineage>
        <taxon>Bacteria</taxon>
        <taxon>Bacillati</taxon>
        <taxon>Bacillota</taxon>
        <taxon>Clostridia</taxon>
        <taxon>Eubacteriales</taxon>
        <taxon>Candidatus Scatomorpha</taxon>
    </lineage>
</organism>
<feature type="domain" description="Dockerin" evidence="1">
    <location>
        <begin position="791"/>
        <end position="857"/>
    </location>
</feature>
<reference evidence="2" key="2">
    <citation type="journal article" date="2021" name="PeerJ">
        <title>Extensive microbial diversity within the chicken gut microbiome revealed by metagenomics and culture.</title>
        <authorList>
            <person name="Gilroy R."/>
            <person name="Ravi A."/>
            <person name="Getino M."/>
            <person name="Pursley I."/>
            <person name="Horton D.L."/>
            <person name="Alikhan N.F."/>
            <person name="Baker D."/>
            <person name="Gharbi K."/>
            <person name="Hall N."/>
            <person name="Watson M."/>
            <person name="Adriaenssens E.M."/>
            <person name="Foster-Nyarko E."/>
            <person name="Jarju S."/>
            <person name="Secka A."/>
            <person name="Antonio M."/>
            <person name="Oren A."/>
            <person name="Chaudhuri R.R."/>
            <person name="La Ragione R."/>
            <person name="Hildebrand F."/>
            <person name="Pallen M.J."/>
        </authorList>
    </citation>
    <scope>NUCLEOTIDE SEQUENCE</scope>
    <source>
        <strain evidence="2">ChiHecec3B27-6122</strain>
    </source>
</reference>
<dbReference type="PROSITE" id="PS51766">
    <property type="entry name" value="DOCKERIN"/>
    <property type="match status" value="1"/>
</dbReference>
<dbReference type="Pfam" id="PF00404">
    <property type="entry name" value="Dockerin_1"/>
    <property type="match status" value="1"/>
</dbReference>
<dbReference type="Pfam" id="PF09479">
    <property type="entry name" value="Flg_new"/>
    <property type="match status" value="3"/>
</dbReference>
<dbReference type="InterPro" id="IPR036439">
    <property type="entry name" value="Dockerin_dom_sf"/>
</dbReference>